<keyword evidence="1" id="KW-0328">Glycosyltransferase</keyword>
<dbReference type="SUPFAM" id="SSF53756">
    <property type="entry name" value="UDP-Glycosyltransferase/glycogen phosphorylase"/>
    <property type="match status" value="1"/>
</dbReference>
<comment type="caution">
    <text evidence="1">The sequence shown here is derived from an EMBL/GenBank/DDBJ whole genome shotgun (WGS) entry which is preliminary data.</text>
</comment>
<keyword evidence="1" id="KW-0808">Transferase</keyword>
<dbReference type="Gene3D" id="3.40.50.11110">
    <property type="entry name" value="Sialyltransferase, C-terminal GT-B Rossman nucleotide-binding domain"/>
    <property type="match status" value="1"/>
</dbReference>
<dbReference type="EMBL" id="UIGT01000001">
    <property type="protein sequence ID" value="SUX78093.1"/>
    <property type="molecule type" value="Genomic_DNA"/>
</dbReference>
<reference evidence="1 2" key="1">
    <citation type="submission" date="2018-06" db="EMBL/GenBank/DDBJ databases">
        <authorList>
            <consortium name="Pathogen Informatics"/>
            <person name="Doyle S."/>
        </authorList>
    </citation>
    <scope>NUCLEOTIDE SEQUENCE [LARGE SCALE GENOMIC DNA]</scope>
    <source>
        <strain evidence="1 2">NCTC8782</strain>
    </source>
</reference>
<evidence type="ECO:0000313" key="2">
    <source>
        <dbReference type="Proteomes" id="UP000255286"/>
    </source>
</evidence>
<dbReference type="AlphaFoldDB" id="A0A9Q7ZL10"/>
<dbReference type="InterPro" id="IPR021574">
    <property type="entry name" value="PM0188"/>
</dbReference>
<evidence type="ECO:0000313" key="1">
    <source>
        <dbReference type="EMBL" id="SUX78093.1"/>
    </source>
</evidence>
<proteinExistence type="predicted"/>
<name>A0A9Q7ZL10_9ENTR</name>
<dbReference type="Proteomes" id="UP000255286">
    <property type="component" value="Unassembled WGS sequence"/>
</dbReference>
<gene>
    <name evidence="1" type="ORF">NCTC8782_00530</name>
</gene>
<organism evidence="1 2">
    <name type="scientific">Citrobacter youngae</name>
    <dbReference type="NCBI Taxonomy" id="133448"/>
    <lineage>
        <taxon>Bacteria</taxon>
        <taxon>Pseudomonadati</taxon>
        <taxon>Pseudomonadota</taxon>
        <taxon>Gammaproteobacteria</taxon>
        <taxon>Enterobacterales</taxon>
        <taxon>Enterobacteriaceae</taxon>
        <taxon>Citrobacter</taxon>
        <taxon>Citrobacter freundii complex</taxon>
    </lineage>
</organism>
<dbReference type="GO" id="GO:0016757">
    <property type="term" value="F:glycosyltransferase activity"/>
    <property type="evidence" value="ECO:0007669"/>
    <property type="project" value="UniProtKB-KW"/>
</dbReference>
<accession>A0A9Q7ZL10</accession>
<dbReference type="Gene3D" id="3.40.50.11120">
    <property type="entry name" value="Sialyltransferase, N-terminal GT-B Rossman nucleotide-binding domain"/>
    <property type="match status" value="1"/>
</dbReference>
<dbReference type="Pfam" id="PF11477">
    <property type="entry name" value="PM0188"/>
    <property type="match status" value="1"/>
</dbReference>
<sequence>MDTLKIYLSSASVPVIPQMLDFAECASDPNILKIICWYRNELTPFQLKGTNAYYIKQEYAVTPDFTAKIVNVIQRVQPKVVEVHSNIVHTNVELYPVIAFISKIIKKEQIKIHLYDDGIRSIGERLQLSEIHSNAFPEVSRVHAKYLQTILQNELNPFSGYLRESWPLLMNYLWHNFFYVTYHLMDQYQQKWSSSSPFQRSIQKNTTVLATADIKTLKPKQLAFCLSLLNLTNTTINEVKKEIKQKNSLLYMGAGYFNRQKDDAITEKQITKIQKMRSAGIIKPDDKIIFKAHPINSPENRARIISAFSSDNIYTLPNHIPFEILPVIDLTPSAIICTFSTLLFTMAPDTFRHIIGDADTTTESLKNPILNGLIKEKVINRNLVGGWLD</sequence>
<protein>
    <submittedName>
        <fullName evidence="1">Sialyltransferase PMO188</fullName>
    </submittedName>
</protein>
<dbReference type="RefSeq" id="WP_115600926.1">
    <property type="nucleotide sequence ID" value="NZ_JAIOGW010000001.1"/>
</dbReference>
<dbReference type="InterPro" id="IPR043078">
    <property type="entry name" value="Sialyltransferase_N"/>
</dbReference>